<dbReference type="Proteomes" id="UP001460072">
    <property type="component" value="Unassembled WGS sequence"/>
</dbReference>
<dbReference type="RefSeq" id="WP_342697097.1">
    <property type="nucleotide sequence ID" value="NZ_JBCGDO010000033.1"/>
</dbReference>
<evidence type="ECO:0000313" key="2">
    <source>
        <dbReference type="EMBL" id="MEM0543929.1"/>
    </source>
</evidence>
<accession>A0ABU9N8A5</accession>
<protein>
    <submittedName>
        <fullName evidence="2">Uncharacterized protein</fullName>
    </submittedName>
</protein>
<keyword evidence="3" id="KW-1185">Reference proteome</keyword>
<evidence type="ECO:0000313" key="3">
    <source>
        <dbReference type="Proteomes" id="UP001460072"/>
    </source>
</evidence>
<reference evidence="2 3" key="1">
    <citation type="submission" date="2024-03" db="EMBL/GenBank/DDBJ databases">
        <title>Two novel species of the genus Flavobacterium exhibiting potentially degradation of complex polysaccharides.</title>
        <authorList>
            <person name="Lian X."/>
        </authorList>
    </citation>
    <scope>NUCLEOTIDE SEQUENCE [LARGE SCALE GENOMIC DNA]</scope>
    <source>
        <strain evidence="3">j3</strain>
    </source>
</reference>
<name>A0ABU9N8A5_9FLAO</name>
<proteinExistence type="predicted"/>
<organism evidence="2 3">
    <name type="scientific">Flavobacterium aureirubrum</name>
    <dbReference type="NCBI Taxonomy" id="3133147"/>
    <lineage>
        <taxon>Bacteria</taxon>
        <taxon>Pseudomonadati</taxon>
        <taxon>Bacteroidota</taxon>
        <taxon>Flavobacteriia</taxon>
        <taxon>Flavobacteriales</taxon>
        <taxon>Flavobacteriaceae</taxon>
        <taxon>Flavobacterium</taxon>
    </lineage>
</organism>
<feature type="chain" id="PRO_5046474110" evidence="1">
    <location>
        <begin position="19"/>
        <end position="125"/>
    </location>
</feature>
<gene>
    <name evidence="2" type="ORF">WFZ85_15080</name>
</gene>
<comment type="caution">
    <text evidence="2">The sequence shown here is derived from an EMBL/GenBank/DDBJ whole genome shotgun (WGS) entry which is preliminary data.</text>
</comment>
<sequence length="125" mass="14467">MKLILTILLSLTFSICNSQNEKPNREPFNLDLAVNATQNYAMEVGKTPYLVKEKILQIYPGETVLLETEVKGDSIYSMKAVERNLHPEKTIEVEFYQDAKDRTKISMFLNVKNPFERTLRHDALM</sequence>
<keyword evidence="1" id="KW-0732">Signal</keyword>
<evidence type="ECO:0000256" key="1">
    <source>
        <dbReference type="SAM" id="SignalP"/>
    </source>
</evidence>
<dbReference type="EMBL" id="JBCGDO010000033">
    <property type="protein sequence ID" value="MEM0543929.1"/>
    <property type="molecule type" value="Genomic_DNA"/>
</dbReference>
<feature type="signal peptide" evidence="1">
    <location>
        <begin position="1"/>
        <end position="18"/>
    </location>
</feature>